<name>A0A1X7SEQ7_AMPQE</name>
<evidence type="ECO:0000313" key="1">
    <source>
        <dbReference type="EnsemblMetazoa" id="Aqu2.1.00532_001"/>
    </source>
</evidence>
<dbReference type="InParanoid" id="A0A1X7SEQ7"/>
<dbReference type="EnsemblMetazoa" id="Aqu2.1.00532_001">
    <property type="protein sequence ID" value="Aqu2.1.00532_001"/>
    <property type="gene ID" value="Aqu2.1.00532"/>
</dbReference>
<dbReference type="AlphaFoldDB" id="A0A1X7SEQ7"/>
<reference evidence="1" key="1">
    <citation type="submission" date="2017-05" db="UniProtKB">
        <authorList>
            <consortium name="EnsemblMetazoa"/>
        </authorList>
    </citation>
    <scope>IDENTIFICATION</scope>
</reference>
<organism evidence="1">
    <name type="scientific">Amphimedon queenslandica</name>
    <name type="common">Sponge</name>
    <dbReference type="NCBI Taxonomy" id="400682"/>
    <lineage>
        <taxon>Eukaryota</taxon>
        <taxon>Metazoa</taxon>
        <taxon>Porifera</taxon>
        <taxon>Demospongiae</taxon>
        <taxon>Heteroscleromorpha</taxon>
        <taxon>Haplosclerida</taxon>
        <taxon>Niphatidae</taxon>
        <taxon>Amphimedon</taxon>
    </lineage>
</organism>
<sequence length="95" mass="11218">NYSVPSGYSYEIGLNVTRKVQVLAASQYFYFNVSITLPRNHLLTDDINQLWVYLRHDDVSRLFVQRTLPHRKNQLHYITDYDLISPITNGRFVVE</sequence>
<proteinExistence type="predicted"/>
<protein>
    <submittedName>
        <fullName evidence="1">Uncharacterized protein</fullName>
    </submittedName>
</protein>
<accession>A0A1X7SEQ7</accession>